<dbReference type="eggNOG" id="KOG0285">
    <property type="taxonomic scope" value="Eukaryota"/>
</dbReference>
<feature type="domain" description="Bromo" evidence="5">
    <location>
        <begin position="211"/>
        <end position="281"/>
    </location>
</feature>
<feature type="compositionally biased region" description="Polar residues" evidence="4">
    <location>
        <begin position="352"/>
        <end position="376"/>
    </location>
</feature>
<dbReference type="OrthoDB" id="21449at2759"/>
<feature type="region of interest" description="Disordered" evidence="4">
    <location>
        <begin position="422"/>
        <end position="456"/>
    </location>
</feature>
<feature type="compositionally biased region" description="Basic residues" evidence="4">
    <location>
        <begin position="537"/>
        <end position="547"/>
    </location>
</feature>
<dbReference type="EMBL" id="CM003159">
    <property type="protein sequence ID" value="KIS66148.1"/>
    <property type="molecule type" value="Genomic_DNA"/>
</dbReference>
<dbReference type="KEGG" id="uma:UMAG_11035"/>
<feature type="region of interest" description="Disordered" evidence="4">
    <location>
        <begin position="791"/>
        <end position="812"/>
    </location>
</feature>
<dbReference type="eggNOG" id="KOG1828">
    <property type="taxonomic scope" value="Eukaryota"/>
</dbReference>
<dbReference type="GO" id="GO:0071013">
    <property type="term" value="C:catalytic step 2 spliceosome"/>
    <property type="evidence" value="ECO:0000318"/>
    <property type="project" value="GO_Central"/>
</dbReference>
<organism evidence="6 7">
    <name type="scientific">Mycosarcoma maydis</name>
    <name type="common">Corn smut fungus</name>
    <name type="synonym">Ustilago maydis</name>
    <dbReference type="NCBI Taxonomy" id="5270"/>
    <lineage>
        <taxon>Eukaryota</taxon>
        <taxon>Fungi</taxon>
        <taxon>Dikarya</taxon>
        <taxon>Basidiomycota</taxon>
        <taxon>Ustilaginomycotina</taxon>
        <taxon>Ustilaginomycetes</taxon>
        <taxon>Ustilaginales</taxon>
        <taxon>Ustilaginaceae</taxon>
        <taxon>Mycosarcoma</taxon>
    </lineage>
</organism>
<dbReference type="SUPFAM" id="SSF47370">
    <property type="entry name" value="Bromodomain"/>
    <property type="match status" value="1"/>
</dbReference>
<comment type="subcellular location">
    <subcellularLocation>
        <location evidence="3">Nucleus</location>
    </subcellularLocation>
</comment>
<feature type="compositionally biased region" description="Basic and acidic residues" evidence="4">
    <location>
        <begin position="670"/>
        <end position="694"/>
    </location>
</feature>
<evidence type="ECO:0000256" key="4">
    <source>
        <dbReference type="SAM" id="MobiDB-lite"/>
    </source>
</evidence>
<dbReference type="AlphaFoldDB" id="A0A0D1CGQ3"/>
<dbReference type="RefSeq" id="XP_011392323.1">
    <property type="nucleotide sequence ID" value="XM_011394021.1"/>
</dbReference>
<keyword evidence="3" id="KW-0539">Nucleus</keyword>
<gene>
    <name evidence="6" type="ORF">UMAG_11035</name>
</gene>
<feature type="compositionally biased region" description="Polar residues" evidence="4">
    <location>
        <begin position="481"/>
        <end position="500"/>
    </location>
</feature>
<feature type="compositionally biased region" description="Acidic residues" evidence="4">
    <location>
        <begin position="440"/>
        <end position="456"/>
    </location>
</feature>
<comment type="function">
    <text evidence="3">Involved in pre-mRNA splicing and required for cell cycle progression at G2/M.</text>
</comment>
<protein>
    <recommendedName>
        <fullName evidence="3">Pre-mRNA-splicing factor PRP46</fullName>
    </recommendedName>
    <alternativeName>
        <fullName evidence="3">Pre-mRNA-processing protein 46</fullName>
    </alternativeName>
</protein>
<accession>A0A0D1CGQ3</accession>
<keyword evidence="3" id="KW-0507">mRNA processing</keyword>
<feature type="region of interest" description="Disordered" evidence="4">
    <location>
        <begin position="304"/>
        <end position="380"/>
    </location>
</feature>
<name>A0A0D1CGQ3_MYCMD</name>
<dbReference type="GeneID" id="23566971"/>
<feature type="compositionally biased region" description="Basic residues" evidence="4">
    <location>
        <begin position="49"/>
        <end position="64"/>
    </location>
</feature>
<feature type="compositionally biased region" description="Acidic residues" evidence="4">
    <location>
        <begin position="695"/>
        <end position="704"/>
    </location>
</feature>
<dbReference type="PANTHER" id="PTHR19923">
    <property type="entry name" value="WD40 REPEAT PROTEINPRL1/PRL2-RELATED"/>
    <property type="match status" value="1"/>
</dbReference>
<dbReference type="Proteomes" id="UP000000561">
    <property type="component" value="Chromosome 20"/>
</dbReference>
<sequence length="1212" mass="131007">MVQQSRDASSHPDEPPAKRRTLQIKLGRPRPSSDFSHPEQPSPSLNRSRPGHSHAIRISLKRKSTVSESQAAPSRLAAYPAEDQDEDDDRDEDENEDDDQDVGTLNASEQDDDDREPDNAEDDQQDDDGEEEQDEEEEDQQDDLDENQDGEGDNVDSVARGNAASNPRTRGLNGAFRSISAGTANPSRRPIKRLRSKGLYEALPKLIENLQRRDSYKFFCEPVNPDEVPGYSDVIKSPMDFGTMQRKVQDRLYSHMDQVKADFQLVISNAMTFNPEGTLYYNEAKRIAAWGNRAIEREGMAVNDNGRAGLKGEEMRRQRRLEREAATVTSVGVLEGPSSVDDGHSRRPLRGSTANQQPALDDASQQRVGDQNASEELTTRSAARGSRFAFSAGVEALMEAARVTSQARQRAAIALGLTGGTLTREDSVQPGAGVKAEGNADMDIDDDEDENVSDEEGGIRANVTRERSVTVDCAAGVNGRQCGSSQPCGTPSTPLGQRQASPGALRRRLAAVTGTPAQALASPMGALSAVAGGTSRASKHSKHRKRLSAPGTPKRLLARTGLTGSGTPLASVASSSGAATDSAGLTLDPAATAAAAAQLIADLSQTQIQTTAASYSFEDNGSINPEDIDDLQAFLTLHRSGKHILMPTIESLHPIPFIPGDYITNSGAEGKAKDQDKEQERSKEKEKAKDKGATDDGDDEDEDGKGDTREKGDKDPLSTLPPSRPGAPDPLYSAIAPEPEPLQSNLSHDVEPLPRHFRNLPFHAPSLPTRSLQDQASYGVLHSWDNPAYAEALKNDKRPKKQKDKEREKERETLEDWSYFRPTLTRLLEITDLGPFTALVPTTEQDQRSEPAKMMAKGKTARATKGAQAVTSPTPAFSTTLLGEQGIQAIKTELGQSEEGLRQAQGILMRYIGAAKAGIATTRNGSWTQAEQQAASRYVSDTVYAGVTGNAYVRSVGEFVGGAIHHAMLLDEADDAEEQQIAEAEKKLLLAAAMRKVTETEATPEPSAASRRGPFMWRDTTEEAAGTATPSVGGEPDTSCVAHTTALGTWMAELEDSVVKPVISEVLEDLEKGETKLAPLRKPLAHVVEEEVIRPITGHTLDVLHLVAVLLEAHGFEELNVDEIEARLLRNKMRRHGINGGEVQSHAAPRAQAVAEPASATNTFLAPSQPPIPFQAELDWLQGQPDLSKLLDEARLDVDSLGSIVNYIVQSA</sequence>
<feature type="region of interest" description="Disordered" evidence="4">
    <location>
        <begin position="666"/>
        <end position="753"/>
    </location>
</feature>
<keyword evidence="3" id="KW-0747">Spliceosome</keyword>
<dbReference type="GO" id="GO:0006325">
    <property type="term" value="P:chromatin organization"/>
    <property type="evidence" value="ECO:0007669"/>
    <property type="project" value="UniProtKB-ARBA"/>
</dbReference>
<feature type="compositionally biased region" description="Basic and acidic residues" evidence="4">
    <location>
        <begin position="705"/>
        <end position="716"/>
    </location>
</feature>
<feature type="compositionally biased region" description="Acidic residues" evidence="4">
    <location>
        <begin position="82"/>
        <end position="101"/>
    </location>
</feature>
<feature type="region of interest" description="Disordered" evidence="4">
    <location>
        <begin position="479"/>
        <end position="505"/>
    </location>
</feature>
<keyword evidence="7" id="KW-1185">Reference proteome</keyword>
<feature type="compositionally biased region" description="Basic and acidic residues" evidence="4">
    <location>
        <begin position="8"/>
        <end position="17"/>
    </location>
</feature>
<dbReference type="PRINTS" id="PR00503">
    <property type="entry name" value="BROMODOMAIN"/>
</dbReference>
<evidence type="ECO:0000256" key="1">
    <source>
        <dbReference type="ARBA" id="ARBA00023117"/>
    </source>
</evidence>
<evidence type="ECO:0000313" key="6">
    <source>
        <dbReference type="EMBL" id="KIS66148.1"/>
    </source>
</evidence>
<dbReference type="PROSITE" id="PS50014">
    <property type="entry name" value="BROMODOMAIN_2"/>
    <property type="match status" value="1"/>
</dbReference>
<comment type="similarity">
    <text evidence="3">Belongs to the WD repeat PRL1/PRL2 family.</text>
</comment>
<feature type="region of interest" description="Disordered" evidence="4">
    <location>
        <begin position="1"/>
        <end position="192"/>
    </location>
</feature>
<dbReference type="GO" id="GO:0000974">
    <property type="term" value="C:Prp19 complex"/>
    <property type="evidence" value="ECO:0000318"/>
    <property type="project" value="GO_Central"/>
</dbReference>
<comment type="subunit">
    <text evidence="3">Associated with the spliceosome.</text>
</comment>
<dbReference type="InterPro" id="IPR036427">
    <property type="entry name" value="Bromodomain-like_sf"/>
</dbReference>
<keyword evidence="3" id="KW-0677">Repeat</keyword>
<dbReference type="GO" id="GO:0000398">
    <property type="term" value="P:mRNA splicing, via spliceosome"/>
    <property type="evidence" value="ECO:0000318"/>
    <property type="project" value="GO_Central"/>
</dbReference>
<dbReference type="PANTHER" id="PTHR19923:SF0">
    <property type="entry name" value="PLEIOTROPIC REGULATOR 1"/>
    <property type="match status" value="1"/>
</dbReference>
<evidence type="ECO:0000313" key="7">
    <source>
        <dbReference type="Proteomes" id="UP000000561"/>
    </source>
</evidence>
<dbReference type="CDD" id="cd04369">
    <property type="entry name" value="Bromodomain"/>
    <property type="match status" value="1"/>
</dbReference>
<dbReference type="InParanoid" id="A0A0D1CGQ3"/>
<dbReference type="VEuPathDB" id="FungiDB:UMAG_11035"/>
<dbReference type="InterPro" id="IPR001487">
    <property type="entry name" value="Bromodomain"/>
</dbReference>
<dbReference type="SMART" id="SM00297">
    <property type="entry name" value="BROMO"/>
    <property type="match status" value="1"/>
</dbReference>
<proteinExistence type="inferred from homology"/>
<feature type="region of interest" description="Disordered" evidence="4">
    <location>
        <begin position="531"/>
        <end position="576"/>
    </location>
</feature>
<evidence type="ECO:0000256" key="2">
    <source>
        <dbReference type="PROSITE-ProRule" id="PRU00035"/>
    </source>
</evidence>
<dbReference type="InterPro" id="IPR045241">
    <property type="entry name" value="Prp46/PLRG1-like"/>
</dbReference>
<keyword evidence="3" id="KW-0508">mRNA splicing</keyword>
<feature type="compositionally biased region" description="Acidic residues" evidence="4">
    <location>
        <begin position="109"/>
        <end position="154"/>
    </location>
</feature>
<dbReference type="Gene3D" id="1.20.920.10">
    <property type="entry name" value="Bromodomain-like"/>
    <property type="match status" value="1"/>
</dbReference>
<feature type="compositionally biased region" description="Basic and acidic residues" evidence="4">
    <location>
        <begin position="803"/>
        <end position="812"/>
    </location>
</feature>
<reference evidence="6 7" key="1">
    <citation type="journal article" date="2006" name="Nature">
        <title>Insights from the genome of the biotrophic fungal plant pathogen Ustilago maydis.</title>
        <authorList>
            <person name="Kamper J."/>
            <person name="Kahmann R."/>
            <person name="Bolker M."/>
            <person name="Ma L.J."/>
            <person name="Brefort T."/>
            <person name="Saville B.J."/>
            <person name="Banuett F."/>
            <person name="Kronstad J.W."/>
            <person name="Gold S.E."/>
            <person name="Muller O."/>
            <person name="Perlin M.H."/>
            <person name="Wosten H.A."/>
            <person name="de Vries R."/>
            <person name="Ruiz-Herrera J."/>
            <person name="Reynaga-Pena C.G."/>
            <person name="Snetselaar K."/>
            <person name="McCann M."/>
            <person name="Perez-Martin J."/>
            <person name="Feldbrugge M."/>
            <person name="Basse C.W."/>
            <person name="Steinberg G."/>
            <person name="Ibeas J.I."/>
            <person name="Holloman W."/>
            <person name="Guzman P."/>
            <person name="Farman M."/>
            <person name="Stajich J.E."/>
            <person name="Sentandreu R."/>
            <person name="Gonzalez-Prieto J.M."/>
            <person name="Kennell J.C."/>
            <person name="Molina L."/>
            <person name="Schirawski J."/>
            <person name="Mendoza-Mendoza A."/>
            <person name="Greilinger D."/>
            <person name="Munch K."/>
            <person name="Rossel N."/>
            <person name="Scherer M."/>
            <person name="Vranes M."/>
            <person name="Ladendorf O."/>
            <person name="Vincon V."/>
            <person name="Fuchs U."/>
            <person name="Sandrock B."/>
            <person name="Meng S."/>
            <person name="Ho E.C."/>
            <person name="Cahill M.J."/>
            <person name="Boyce K.J."/>
            <person name="Klose J."/>
            <person name="Klosterman S.J."/>
            <person name="Deelstra H.J."/>
            <person name="Ortiz-Castellanos L."/>
            <person name="Li W."/>
            <person name="Sanchez-Alonso P."/>
            <person name="Schreier P.H."/>
            <person name="Hauser-Hahn I."/>
            <person name="Vaupel M."/>
            <person name="Koopmann E."/>
            <person name="Friedrich G."/>
            <person name="Voss H."/>
            <person name="Schluter T."/>
            <person name="Margolis J."/>
            <person name="Platt D."/>
            <person name="Swimmer C."/>
            <person name="Gnirke A."/>
            <person name="Chen F."/>
            <person name="Vysotskaia V."/>
            <person name="Mannhaupt G."/>
            <person name="Guldener U."/>
            <person name="Munsterkotter M."/>
            <person name="Haase D."/>
            <person name="Oesterheld M."/>
            <person name="Mewes H.W."/>
            <person name="Mauceli E.W."/>
            <person name="DeCaprio D."/>
            <person name="Wade C.M."/>
            <person name="Butler J."/>
            <person name="Young S."/>
            <person name="Jaffe D.B."/>
            <person name="Calvo S."/>
            <person name="Nusbaum C."/>
            <person name="Galagan J."/>
            <person name="Birren B.W."/>
        </authorList>
    </citation>
    <scope>NUCLEOTIDE SEQUENCE [LARGE SCALE GENOMIC DNA]</scope>
    <source>
        <strain evidence="7">DSM 14603 / FGSC 9021 / UM521</strain>
    </source>
</reference>
<dbReference type="Pfam" id="PF00439">
    <property type="entry name" value="Bromodomain"/>
    <property type="match status" value="1"/>
</dbReference>
<keyword evidence="3" id="KW-0853">WD repeat</keyword>
<evidence type="ECO:0000256" key="3">
    <source>
        <dbReference type="RuleBase" id="RU369036"/>
    </source>
</evidence>
<keyword evidence="1 2" id="KW-0103">Bromodomain</keyword>
<evidence type="ECO:0000259" key="5">
    <source>
        <dbReference type="PROSITE" id="PS50014"/>
    </source>
</evidence>
<dbReference type="STRING" id="237631.A0A0D1CGQ3"/>
<feature type="compositionally biased region" description="Basic and acidic residues" evidence="4">
    <location>
        <begin position="310"/>
        <end position="325"/>
    </location>
</feature>